<dbReference type="EMBL" id="JANBOJ010000222">
    <property type="protein sequence ID" value="KAJ1720822.1"/>
    <property type="molecule type" value="Genomic_DNA"/>
</dbReference>
<feature type="transmembrane region" description="Helical" evidence="1">
    <location>
        <begin position="220"/>
        <end position="239"/>
    </location>
</feature>
<evidence type="ECO:0000313" key="3">
    <source>
        <dbReference type="Proteomes" id="UP001149813"/>
    </source>
</evidence>
<keyword evidence="1" id="KW-0812">Transmembrane</keyword>
<reference evidence="2" key="1">
    <citation type="submission" date="2022-07" db="EMBL/GenBank/DDBJ databases">
        <title>Phylogenomic reconstructions and comparative analyses of Kickxellomycotina fungi.</title>
        <authorList>
            <person name="Reynolds N.K."/>
            <person name="Stajich J.E."/>
            <person name="Barry K."/>
            <person name="Grigoriev I.V."/>
            <person name="Crous P."/>
            <person name="Smith M.E."/>
        </authorList>
    </citation>
    <scope>NUCLEOTIDE SEQUENCE</scope>
    <source>
        <strain evidence="2">NBRC 32514</strain>
    </source>
</reference>
<evidence type="ECO:0000313" key="2">
    <source>
        <dbReference type="EMBL" id="KAJ1720822.1"/>
    </source>
</evidence>
<organism evidence="2 3">
    <name type="scientific">Coemansia erecta</name>
    <dbReference type="NCBI Taxonomy" id="147472"/>
    <lineage>
        <taxon>Eukaryota</taxon>
        <taxon>Fungi</taxon>
        <taxon>Fungi incertae sedis</taxon>
        <taxon>Zoopagomycota</taxon>
        <taxon>Kickxellomycotina</taxon>
        <taxon>Kickxellomycetes</taxon>
        <taxon>Kickxellales</taxon>
        <taxon>Kickxellaceae</taxon>
        <taxon>Coemansia</taxon>
    </lineage>
</organism>
<evidence type="ECO:0000256" key="1">
    <source>
        <dbReference type="SAM" id="Phobius"/>
    </source>
</evidence>
<keyword evidence="1" id="KW-1133">Transmembrane helix</keyword>
<comment type="caution">
    <text evidence="2">The sequence shown here is derived from an EMBL/GenBank/DDBJ whole genome shotgun (WGS) entry which is preliminary data.</text>
</comment>
<keyword evidence="1" id="KW-0472">Membrane</keyword>
<dbReference type="Proteomes" id="UP001149813">
    <property type="component" value="Unassembled WGS sequence"/>
</dbReference>
<feature type="transmembrane region" description="Helical" evidence="1">
    <location>
        <begin position="108"/>
        <end position="131"/>
    </location>
</feature>
<sequence length="404" mass="45906">MADLSMFASLPPLEGEARVEFLHAMLNTKVQDNDNSDIGVMIFCAIILGLTGIFMAYVWFNRKYRPLRAKTIKLCTLMYLATIPWALGDFQMNGLVRITGGWAHCRFWVVWMRILFSFIYSSLVTLRFYALDRIFIQGKPYKGAALYVPGIVLAVVLLAYCLACQLVDVNNVSVYFSYAQICVVDDKYRYASIGLIWAPWVGVLVLAIRIRHIQTSFNELYESLFTCVLGFMILIKTTVVHATHPYYLFAKSFRHSETIIDTVATNLIIWIMLVYPAYQCMFRREAYDKEWAQKLRTDGYAQKYSAEVDSSPNETTSYSRMDDSMFNHSKMGDKDGYYDKDPLDTIRMLSASGGGTLVAGTIPTPANVYRSPAADLNFSSLHDGSLDTFDSDIDGRSQFARRII</sequence>
<dbReference type="OrthoDB" id="5534832at2759"/>
<name>A0A9W8CRG8_9FUNG</name>
<feature type="transmembrane region" description="Helical" evidence="1">
    <location>
        <begin position="143"/>
        <end position="168"/>
    </location>
</feature>
<protein>
    <submittedName>
        <fullName evidence="2">Uncharacterized protein</fullName>
    </submittedName>
</protein>
<accession>A0A9W8CRG8</accession>
<gene>
    <name evidence="2" type="ORF">LPJ53_004586</name>
</gene>
<keyword evidence="3" id="KW-1185">Reference proteome</keyword>
<feature type="transmembrane region" description="Helical" evidence="1">
    <location>
        <begin position="259"/>
        <end position="278"/>
    </location>
</feature>
<feature type="transmembrane region" description="Helical" evidence="1">
    <location>
        <begin position="72"/>
        <end position="88"/>
    </location>
</feature>
<feature type="transmembrane region" description="Helical" evidence="1">
    <location>
        <begin position="188"/>
        <end position="208"/>
    </location>
</feature>
<feature type="transmembrane region" description="Helical" evidence="1">
    <location>
        <begin position="38"/>
        <end position="60"/>
    </location>
</feature>
<dbReference type="AlphaFoldDB" id="A0A9W8CRG8"/>
<proteinExistence type="predicted"/>